<dbReference type="GeneID" id="98637258"/>
<dbReference type="EMBL" id="FQXA01000004">
    <property type="protein sequence ID" value="SHH19141.1"/>
    <property type="molecule type" value="Genomic_DNA"/>
</dbReference>
<accession>A0A1M5QYY2</accession>
<sequence length="146" mass="15484">MPTLEAGCGSINQMAAVIASKAAHTSTIRAARTRNTGSIHRTCRPVIRDNFRRNITIGTADQIGIAGTMSDGVKVANRSGGKMNVDRVLIALRAGNVIIREIFAAHPWFVMGAIIEYITGAISTVTTIVAETLGPSFPSDHPARSL</sequence>
<gene>
    <name evidence="1" type="ORF">SAMN02744645_2921</name>
</gene>
<reference evidence="1 2" key="1">
    <citation type="submission" date="2016-11" db="EMBL/GenBank/DDBJ databases">
        <authorList>
            <person name="Jaros S."/>
            <person name="Januszkiewicz K."/>
            <person name="Wedrychowicz H."/>
        </authorList>
    </citation>
    <scope>NUCLEOTIDE SEQUENCE [LARGE SCALE GENOMIC DNA]</scope>
    <source>
        <strain evidence="1 2">DSM 18231</strain>
    </source>
</reference>
<protein>
    <submittedName>
        <fullName evidence="1">Uncharacterized protein</fullName>
    </submittedName>
</protein>
<organism evidence="1 2">
    <name type="scientific">Stutzerimonas xanthomarina DSM 18231</name>
    <dbReference type="NCBI Taxonomy" id="1403346"/>
    <lineage>
        <taxon>Bacteria</taxon>
        <taxon>Pseudomonadati</taxon>
        <taxon>Pseudomonadota</taxon>
        <taxon>Gammaproteobacteria</taxon>
        <taxon>Pseudomonadales</taxon>
        <taxon>Pseudomonadaceae</taxon>
        <taxon>Stutzerimonas</taxon>
    </lineage>
</organism>
<evidence type="ECO:0000313" key="2">
    <source>
        <dbReference type="Proteomes" id="UP000184000"/>
    </source>
</evidence>
<dbReference type="Proteomes" id="UP000184000">
    <property type="component" value="Unassembled WGS sequence"/>
</dbReference>
<name>A0A1M5QYY2_9GAMM</name>
<evidence type="ECO:0000313" key="1">
    <source>
        <dbReference type="EMBL" id="SHH19141.1"/>
    </source>
</evidence>
<proteinExistence type="predicted"/>
<dbReference type="AlphaFoldDB" id="A0A1M5QYY2"/>
<dbReference type="RefSeq" id="WP_156889442.1">
    <property type="nucleotide sequence ID" value="NZ_FQXA01000004.1"/>
</dbReference>